<dbReference type="PANTHER" id="PTHR11596">
    <property type="entry name" value="ALKALINE PHOSPHATASE"/>
    <property type="match status" value="1"/>
</dbReference>
<protein>
    <recommendedName>
        <fullName evidence="1">alkaline phosphatase</fullName>
        <ecNumber evidence="1">3.1.3.1</ecNumber>
    </recommendedName>
</protein>
<evidence type="ECO:0000313" key="4">
    <source>
        <dbReference type="EMBL" id="KAK0174811.1"/>
    </source>
</evidence>
<dbReference type="GO" id="GO:0004035">
    <property type="term" value="F:alkaline phosphatase activity"/>
    <property type="evidence" value="ECO:0007669"/>
    <property type="project" value="UniProtKB-EC"/>
</dbReference>
<dbReference type="EC" id="3.1.3.1" evidence="1"/>
<keyword evidence="3" id="KW-0479">Metal-binding</keyword>
<dbReference type="Gene3D" id="3.40.720.10">
    <property type="entry name" value="Alkaline Phosphatase, subunit A"/>
    <property type="match status" value="1"/>
</dbReference>
<dbReference type="InterPro" id="IPR001952">
    <property type="entry name" value="Alkaline_phosphatase"/>
</dbReference>
<keyword evidence="3" id="KW-0460">Magnesium</keyword>
<dbReference type="Proteomes" id="UP001168972">
    <property type="component" value="Unassembled WGS sequence"/>
</dbReference>
<keyword evidence="5" id="KW-1185">Reference proteome</keyword>
<dbReference type="SUPFAM" id="SSF53649">
    <property type="entry name" value="Alkaline phosphatase-like"/>
    <property type="match status" value="1"/>
</dbReference>
<reference evidence="4" key="2">
    <citation type="submission" date="2023-03" db="EMBL/GenBank/DDBJ databases">
        <authorList>
            <person name="Inwood S.N."/>
            <person name="Skelly J.G."/>
            <person name="Guhlin J."/>
            <person name="Harrop T.W.R."/>
            <person name="Goldson S.G."/>
            <person name="Dearden P.K."/>
        </authorList>
    </citation>
    <scope>NUCLEOTIDE SEQUENCE</scope>
    <source>
        <strain evidence="4">Lincoln</strain>
        <tissue evidence="4">Whole body</tissue>
    </source>
</reference>
<dbReference type="GO" id="GO:0046872">
    <property type="term" value="F:metal ion binding"/>
    <property type="evidence" value="ECO:0007669"/>
    <property type="project" value="UniProtKB-KW"/>
</dbReference>
<evidence type="ECO:0000256" key="2">
    <source>
        <dbReference type="ARBA" id="ARBA00022553"/>
    </source>
</evidence>
<keyword evidence="3" id="KW-0862">Zinc</keyword>
<feature type="binding site" evidence="3">
    <location>
        <position position="43"/>
    </location>
    <ligand>
        <name>Mg(2+)</name>
        <dbReference type="ChEBI" id="CHEBI:18420"/>
    </ligand>
</feature>
<evidence type="ECO:0000256" key="1">
    <source>
        <dbReference type="ARBA" id="ARBA00012647"/>
    </source>
</evidence>
<evidence type="ECO:0000313" key="5">
    <source>
        <dbReference type="Proteomes" id="UP001168972"/>
    </source>
</evidence>
<dbReference type="Pfam" id="PF00245">
    <property type="entry name" value="Alk_phosphatase"/>
    <property type="match status" value="1"/>
</dbReference>
<name>A0AA39FSQ1_MICHY</name>
<dbReference type="AlphaFoldDB" id="A0AA39FSQ1"/>
<feature type="binding site" evidence="3">
    <location>
        <position position="43"/>
    </location>
    <ligand>
        <name>Zn(2+)</name>
        <dbReference type="ChEBI" id="CHEBI:29105"/>
        <label>2</label>
    </ligand>
</feature>
<comment type="cofactor">
    <cofactor evidence="3">
        <name>Mg(2+)</name>
        <dbReference type="ChEBI" id="CHEBI:18420"/>
    </cofactor>
    <text evidence="3">Binds 1 Mg(2+) ion.</text>
</comment>
<organism evidence="4 5">
    <name type="scientific">Microctonus hyperodae</name>
    <name type="common">Parasitoid wasp</name>
    <dbReference type="NCBI Taxonomy" id="165561"/>
    <lineage>
        <taxon>Eukaryota</taxon>
        <taxon>Metazoa</taxon>
        <taxon>Ecdysozoa</taxon>
        <taxon>Arthropoda</taxon>
        <taxon>Hexapoda</taxon>
        <taxon>Insecta</taxon>
        <taxon>Pterygota</taxon>
        <taxon>Neoptera</taxon>
        <taxon>Endopterygota</taxon>
        <taxon>Hymenoptera</taxon>
        <taxon>Apocrita</taxon>
        <taxon>Ichneumonoidea</taxon>
        <taxon>Braconidae</taxon>
        <taxon>Euphorinae</taxon>
        <taxon>Microctonus</taxon>
    </lineage>
</organism>
<feature type="non-terminal residue" evidence="4">
    <location>
        <position position="87"/>
    </location>
</feature>
<reference evidence="4" key="1">
    <citation type="journal article" date="2023" name="bioRxiv">
        <title>Scaffold-level genome assemblies of two parasitoid biocontrol wasps reveal the parthenogenesis mechanism and an associated novel virus.</title>
        <authorList>
            <person name="Inwood S."/>
            <person name="Skelly J."/>
            <person name="Guhlin J."/>
            <person name="Harrop T."/>
            <person name="Goldson S."/>
            <person name="Dearden P."/>
        </authorList>
    </citation>
    <scope>NUCLEOTIDE SEQUENCE</scope>
    <source>
        <strain evidence="4">Lincoln</strain>
        <tissue evidence="4">Whole body</tissue>
    </source>
</reference>
<gene>
    <name evidence="4" type="ORF">PV327_010538</name>
</gene>
<comment type="cofactor">
    <cofactor evidence="3">
        <name>Zn(2+)</name>
        <dbReference type="ChEBI" id="CHEBI:29105"/>
    </cofactor>
    <text evidence="3">Binds 2 Zn(2+) ions.</text>
</comment>
<dbReference type="EMBL" id="JAQQBR010000006">
    <property type="protein sequence ID" value="KAK0174811.1"/>
    <property type="molecule type" value="Genomic_DNA"/>
</dbReference>
<accession>A0AA39FSQ1</accession>
<dbReference type="PANTHER" id="PTHR11596:SF5">
    <property type="entry name" value="ALKALINE PHOSPHATASE"/>
    <property type="match status" value="1"/>
</dbReference>
<comment type="caution">
    <text evidence="4">The sequence shown here is derived from an EMBL/GenBank/DDBJ whole genome shotgun (WGS) entry which is preliminary data.</text>
</comment>
<proteinExistence type="predicted"/>
<sequence length="87" mass="9250">RNVWYDAAIRNIESRIRAAAAATSTGTSPPTGEARSVVLFVGDGMGTSTLTAARILFGQRRGNTGEEAELAWDIFPAVALARVKKDT</sequence>
<keyword evidence="2" id="KW-0597">Phosphoprotein</keyword>
<evidence type="ECO:0000256" key="3">
    <source>
        <dbReference type="PIRSR" id="PIRSR601952-2"/>
    </source>
</evidence>
<dbReference type="InterPro" id="IPR017850">
    <property type="entry name" value="Alkaline_phosphatase_core_sf"/>
</dbReference>